<dbReference type="Pfam" id="PF02558">
    <property type="entry name" value="ApbA"/>
    <property type="match status" value="2"/>
</dbReference>
<evidence type="ECO:0000313" key="5">
    <source>
        <dbReference type="Proteomes" id="UP001050691"/>
    </source>
</evidence>
<dbReference type="PROSITE" id="PS51257">
    <property type="entry name" value="PROKAR_LIPOPROTEIN"/>
    <property type="match status" value="1"/>
</dbReference>
<dbReference type="Gene3D" id="1.10.1040.10">
    <property type="entry name" value="N-(1-d-carboxylethyl)-l-norvaline Dehydrogenase, domain 2"/>
    <property type="match status" value="1"/>
</dbReference>
<dbReference type="FunFam" id="1.10.1040.10:FF:000017">
    <property type="entry name" value="2-dehydropantoate 2-reductase"/>
    <property type="match status" value="1"/>
</dbReference>
<dbReference type="InterPro" id="IPR051402">
    <property type="entry name" value="KPR-Related"/>
</dbReference>
<dbReference type="Gene3D" id="3.40.50.720">
    <property type="entry name" value="NAD(P)-binding Rossmann-like Domain"/>
    <property type="match status" value="2"/>
</dbReference>
<evidence type="ECO:0008006" key="6">
    <source>
        <dbReference type="Google" id="ProtNLM"/>
    </source>
</evidence>
<evidence type="ECO:0000259" key="2">
    <source>
        <dbReference type="Pfam" id="PF02558"/>
    </source>
</evidence>
<dbReference type="InterPro" id="IPR013332">
    <property type="entry name" value="KPR_N"/>
</dbReference>
<sequence>MNKTIEPATTTTTTQVPIRILIVGAGAVGCFYGSRMHHPPDALVSLVCRSNYSAIKRSGVQLQTRNFGDYTFNPEFVFSSIQEASEARIPLTEVTHTNNNNNTNETSPGPISSSSSSPTLFHDSSSSPAPTFTSSLQNSPDVSAVITWDYVVVTTKALPDVSDDSSLITRVIHPFKTAIVLIQNGVGVEDPYQTRFPDNSVLSAVTVVSAEQVQPGVIVQNRWTRISIGPYGALQDGEARTKEIVKLLKRGGVKDAEVYTEKALQQVRWHKIAINGSMNPSAVLSSTENARMVKSPELRRHLKGCMEEVFHAAHVVLGEPLPSYLPTAEQILTSSERNTGGRPSMLVDWEKGHPMELEVILGNPIRIARSKGVEMPRLQAMYSLLVTAQARRDEKREKKLIRQDNITLQRSRL</sequence>
<feature type="compositionally biased region" description="Low complexity" evidence="1">
    <location>
        <begin position="93"/>
        <end position="135"/>
    </location>
</feature>
<name>A0AAV5A2H3_9AGAM</name>
<evidence type="ECO:0000259" key="3">
    <source>
        <dbReference type="Pfam" id="PF08546"/>
    </source>
</evidence>
<accession>A0AAV5A2H3</accession>
<feature type="domain" description="Ketopantoate reductase N-terminal" evidence="2">
    <location>
        <begin position="20"/>
        <end position="86"/>
    </location>
</feature>
<evidence type="ECO:0000313" key="4">
    <source>
        <dbReference type="EMBL" id="GJJ07698.1"/>
    </source>
</evidence>
<dbReference type="PANTHER" id="PTHR21708:SF26">
    <property type="entry name" value="2-DEHYDROPANTOATE 2-REDUCTASE"/>
    <property type="match status" value="1"/>
</dbReference>
<comment type="caution">
    <text evidence="4">The sequence shown here is derived from an EMBL/GenBank/DDBJ whole genome shotgun (WGS) entry which is preliminary data.</text>
</comment>
<dbReference type="Pfam" id="PF08546">
    <property type="entry name" value="ApbA_C"/>
    <property type="match status" value="1"/>
</dbReference>
<dbReference type="InterPro" id="IPR008927">
    <property type="entry name" value="6-PGluconate_DH-like_C_sf"/>
</dbReference>
<reference evidence="4" key="1">
    <citation type="submission" date="2021-10" db="EMBL/GenBank/DDBJ databases">
        <title>De novo Genome Assembly of Clathrus columnatus (Basidiomycota, Fungi) Using Illumina and Nanopore Sequence Data.</title>
        <authorList>
            <person name="Ogiso-Tanaka E."/>
            <person name="Itagaki H."/>
            <person name="Hosoya T."/>
            <person name="Hosaka K."/>
        </authorList>
    </citation>
    <scope>NUCLEOTIDE SEQUENCE</scope>
    <source>
        <strain evidence="4">MO-923</strain>
    </source>
</reference>
<dbReference type="InterPro" id="IPR013328">
    <property type="entry name" value="6PGD_dom2"/>
</dbReference>
<dbReference type="AlphaFoldDB" id="A0AAV5A2H3"/>
<dbReference type="PANTHER" id="PTHR21708">
    <property type="entry name" value="PROBABLE 2-DEHYDROPANTOATE 2-REDUCTASE"/>
    <property type="match status" value="1"/>
</dbReference>
<feature type="domain" description="Ketopantoate reductase N-terminal" evidence="2">
    <location>
        <begin position="144"/>
        <end position="231"/>
    </location>
</feature>
<dbReference type="EMBL" id="BPWL01000002">
    <property type="protein sequence ID" value="GJJ07698.1"/>
    <property type="molecule type" value="Genomic_DNA"/>
</dbReference>
<keyword evidence="5" id="KW-1185">Reference proteome</keyword>
<evidence type="ECO:0000256" key="1">
    <source>
        <dbReference type="SAM" id="MobiDB-lite"/>
    </source>
</evidence>
<feature type="domain" description="Ketopantoate reductase C-terminal" evidence="3">
    <location>
        <begin position="264"/>
        <end position="385"/>
    </location>
</feature>
<organism evidence="4 5">
    <name type="scientific">Clathrus columnatus</name>
    <dbReference type="NCBI Taxonomy" id="1419009"/>
    <lineage>
        <taxon>Eukaryota</taxon>
        <taxon>Fungi</taxon>
        <taxon>Dikarya</taxon>
        <taxon>Basidiomycota</taxon>
        <taxon>Agaricomycotina</taxon>
        <taxon>Agaricomycetes</taxon>
        <taxon>Phallomycetidae</taxon>
        <taxon>Phallales</taxon>
        <taxon>Clathraceae</taxon>
        <taxon>Clathrus</taxon>
    </lineage>
</organism>
<dbReference type="Proteomes" id="UP001050691">
    <property type="component" value="Unassembled WGS sequence"/>
</dbReference>
<gene>
    <name evidence="4" type="ORF">Clacol_001903</name>
</gene>
<dbReference type="GO" id="GO:0005737">
    <property type="term" value="C:cytoplasm"/>
    <property type="evidence" value="ECO:0007669"/>
    <property type="project" value="TreeGrafter"/>
</dbReference>
<proteinExistence type="predicted"/>
<dbReference type="SUPFAM" id="SSF48179">
    <property type="entry name" value="6-phosphogluconate dehydrogenase C-terminal domain-like"/>
    <property type="match status" value="1"/>
</dbReference>
<feature type="region of interest" description="Disordered" evidence="1">
    <location>
        <begin position="93"/>
        <end position="137"/>
    </location>
</feature>
<protein>
    <recommendedName>
        <fullName evidence="6">2-dehydropantoate 2-reductase</fullName>
    </recommendedName>
</protein>
<dbReference type="InterPro" id="IPR013752">
    <property type="entry name" value="KPA_reductase"/>
</dbReference>